<dbReference type="KEGG" id="mpar:F7D14_01310"/>
<dbReference type="PANTHER" id="PTHR43745">
    <property type="entry name" value="NITROREDUCTASE MJ1384-RELATED"/>
    <property type="match status" value="1"/>
</dbReference>
<dbReference type="InterPro" id="IPR052544">
    <property type="entry name" value="Bacteriocin_Proc_Enz"/>
</dbReference>
<reference evidence="2 3" key="1">
    <citation type="submission" date="2019-09" db="EMBL/GenBank/DDBJ databases">
        <title>Isolation and complete genome sequencing of Methylocystis species.</title>
        <authorList>
            <person name="Rumah B.L."/>
            <person name="Stead C.E."/>
            <person name="Stevens B.C."/>
            <person name="Minton N.P."/>
            <person name="Grosse-Honebrink A."/>
            <person name="Zhang Y."/>
        </authorList>
    </citation>
    <scope>NUCLEOTIDE SEQUENCE [LARGE SCALE GENOMIC DNA]</scope>
    <source>
        <strain evidence="2 3">BRCS2</strain>
    </source>
</reference>
<dbReference type="GO" id="GO:0016491">
    <property type="term" value="F:oxidoreductase activity"/>
    <property type="evidence" value="ECO:0007669"/>
    <property type="project" value="InterPro"/>
</dbReference>
<feature type="domain" description="Nitroreductase" evidence="1">
    <location>
        <begin position="46"/>
        <end position="211"/>
    </location>
</feature>
<accession>A0A6B8MFL7</accession>
<evidence type="ECO:0000313" key="3">
    <source>
        <dbReference type="Proteomes" id="UP000422569"/>
    </source>
</evidence>
<dbReference type="InterPro" id="IPR000415">
    <property type="entry name" value="Nitroreductase-like"/>
</dbReference>
<dbReference type="Gene3D" id="3.40.109.10">
    <property type="entry name" value="NADH Oxidase"/>
    <property type="match status" value="1"/>
</dbReference>
<sequence>MSTLSKLALGMMGRLRPKPARGEASEIIPLPEPQKEGGVPLMEALSKRRSDREFSSQELPLPLLSNLLWAAYGVNRTDGHRTAPSALNAQEIDVYVALPSGAYLYDAAANQLQLIVSADLRSITGYQDFVDEAPLDLVFVADYSRMTLVPVAFRESYASVAAGAISQNVYLFAAGNGLATVIRAWIDREAIANALGLSHDHQVLLSQTVGYPKG</sequence>
<gene>
    <name evidence="2" type="ORF">F7D14_01310</name>
</gene>
<evidence type="ECO:0000313" key="2">
    <source>
        <dbReference type="EMBL" id="QGM99480.1"/>
    </source>
</evidence>
<organism evidence="2 3">
    <name type="scientific">Methylocystis parvus</name>
    <dbReference type="NCBI Taxonomy" id="134"/>
    <lineage>
        <taxon>Bacteria</taxon>
        <taxon>Pseudomonadati</taxon>
        <taxon>Pseudomonadota</taxon>
        <taxon>Alphaproteobacteria</taxon>
        <taxon>Hyphomicrobiales</taxon>
        <taxon>Methylocystaceae</taxon>
        <taxon>Methylocystis</taxon>
    </lineage>
</organism>
<dbReference type="InterPro" id="IPR029479">
    <property type="entry name" value="Nitroreductase"/>
</dbReference>
<keyword evidence="3" id="KW-1185">Reference proteome</keyword>
<dbReference type="SUPFAM" id="SSF55469">
    <property type="entry name" value="FMN-dependent nitroreductase-like"/>
    <property type="match status" value="1"/>
</dbReference>
<name>A0A6B8MFL7_9HYPH</name>
<dbReference type="AlphaFoldDB" id="A0A6B8MFL7"/>
<dbReference type="Proteomes" id="UP000422569">
    <property type="component" value="Chromosome"/>
</dbReference>
<dbReference type="Pfam" id="PF00881">
    <property type="entry name" value="Nitroreductase"/>
    <property type="match status" value="1"/>
</dbReference>
<dbReference type="CDD" id="cd02142">
    <property type="entry name" value="McbC_SagB-like_oxidoreductase"/>
    <property type="match status" value="1"/>
</dbReference>
<evidence type="ECO:0000259" key="1">
    <source>
        <dbReference type="Pfam" id="PF00881"/>
    </source>
</evidence>
<dbReference type="PANTHER" id="PTHR43745:SF2">
    <property type="entry name" value="NITROREDUCTASE MJ1384-RELATED"/>
    <property type="match status" value="1"/>
</dbReference>
<proteinExistence type="predicted"/>
<dbReference type="EMBL" id="CP044331">
    <property type="protein sequence ID" value="QGM99480.1"/>
    <property type="molecule type" value="Genomic_DNA"/>
</dbReference>
<protein>
    <submittedName>
        <fullName evidence="2">SagB/ThcOx family dehydrogenase</fullName>
    </submittedName>
</protein>